<dbReference type="SUPFAM" id="SSF56784">
    <property type="entry name" value="HAD-like"/>
    <property type="match status" value="1"/>
</dbReference>
<evidence type="ECO:0000256" key="12">
    <source>
        <dbReference type="ARBA" id="ARBA00022967"/>
    </source>
</evidence>
<evidence type="ECO:0000256" key="4">
    <source>
        <dbReference type="ARBA" id="ARBA00022448"/>
    </source>
</evidence>
<feature type="transmembrane region" description="Helical" evidence="18">
    <location>
        <begin position="1191"/>
        <end position="1214"/>
    </location>
</feature>
<feature type="compositionally biased region" description="Polar residues" evidence="19">
    <location>
        <begin position="1"/>
        <end position="15"/>
    </location>
</feature>
<dbReference type="EMBL" id="CBTN010000011">
    <property type="protein sequence ID" value="CDH52020.1"/>
    <property type="molecule type" value="Genomic_DNA"/>
</dbReference>
<dbReference type="InterPro" id="IPR023298">
    <property type="entry name" value="ATPase_P-typ_TM_dom_sf"/>
</dbReference>
<dbReference type="SUPFAM" id="SSF81653">
    <property type="entry name" value="Calcium ATPase, transduction domain A"/>
    <property type="match status" value="1"/>
</dbReference>
<evidence type="ECO:0000256" key="7">
    <source>
        <dbReference type="ARBA" id="ARBA00022737"/>
    </source>
</evidence>
<feature type="transmembrane region" description="Helical" evidence="18">
    <location>
        <begin position="489"/>
        <end position="513"/>
    </location>
</feature>
<keyword evidence="7" id="KW-0677">Repeat</keyword>
<evidence type="ECO:0000256" key="17">
    <source>
        <dbReference type="ARBA" id="ARBA00080126"/>
    </source>
</evidence>
<dbReference type="GO" id="GO:0016887">
    <property type="term" value="F:ATP hydrolysis activity"/>
    <property type="evidence" value="ECO:0007669"/>
    <property type="project" value="InterPro"/>
</dbReference>
<dbReference type="NCBIfam" id="TIGR01525">
    <property type="entry name" value="ATPase-IB_hvy"/>
    <property type="match status" value="1"/>
</dbReference>
<keyword evidence="22" id="KW-1185">Reference proteome</keyword>
<dbReference type="VEuPathDB" id="FungiDB:LCOR_03553.1"/>
<dbReference type="PANTHER" id="PTHR43520">
    <property type="entry name" value="ATP7, ISOFORM B"/>
    <property type="match status" value="1"/>
</dbReference>
<keyword evidence="4" id="KW-0813">Transport</keyword>
<dbReference type="InterPro" id="IPR023299">
    <property type="entry name" value="ATPase_P-typ_cyto_dom_N"/>
</dbReference>
<evidence type="ECO:0000256" key="13">
    <source>
        <dbReference type="ARBA" id="ARBA00022989"/>
    </source>
</evidence>
<accession>A0A068RQS5</accession>
<evidence type="ECO:0000256" key="16">
    <source>
        <dbReference type="ARBA" id="ARBA00023136"/>
    </source>
</evidence>
<evidence type="ECO:0000256" key="14">
    <source>
        <dbReference type="ARBA" id="ARBA00023008"/>
    </source>
</evidence>
<dbReference type="PROSITE" id="PS00154">
    <property type="entry name" value="ATPASE_E1_E2"/>
    <property type="match status" value="1"/>
</dbReference>
<dbReference type="GO" id="GO:0055070">
    <property type="term" value="P:copper ion homeostasis"/>
    <property type="evidence" value="ECO:0007669"/>
    <property type="project" value="TreeGrafter"/>
</dbReference>
<evidence type="ECO:0000256" key="1">
    <source>
        <dbReference type="ARBA" id="ARBA00004127"/>
    </source>
</evidence>
<dbReference type="FunFam" id="3.30.70.100:FF:000001">
    <property type="entry name" value="ATPase copper transporting beta"/>
    <property type="match status" value="5"/>
</dbReference>
<evidence type="ECO:0000256" key="9">
    <source>
        <dbReference type="ARBA" id="ARBA00022796"/>
    </source>
</evidence>
<keyword evidence="11" id="KW-0460">Magnesium</keyword>
<feature type="transmembrane region" description="Helical" evidence="18">
    <location>
        <begin position="525"/>
        <end position="544"/>
    </location>
</feature>
<feature type="domain" description="HMA" evidence="20">
    <location>
        <begin position="217"/>
        <end position="283"/>
    </location>
</feature>
<evidence type="ECO:0000256" key="3">
    <source>
        <dbReference type="ARBA" id="ARBA00012517"/>
    </source>
</evidence>
<evidence type="ECO:0000256" key="6">
    <source>
        <dbReference type="ARBA" id="ARBA00022723"/>
    </source>
</evidence>
<evidence type="ECO:0000256" key="15">
    <source>
        <dbReference type="ARBA" id="ARBA00023065"/>
    </source>
</evidence>
<dbReference type="Pfam" id="PF00403">
    <property type="entry name" value="HMA"/>
    <property type="match status" value="5"/>
</dbReference>
<keyword evidence="10 18" id="KW-0067">ATP-binding</keyword>
<dbReference type="Proteomes" id="UP000027586">
    <property type="component" value="Unassembled WGS sequence"/>
</dbReference>
<dbReference type="Pfam" id="PF00122">
    <property type="entry name" value="E1-E2_ATPase"/>
    <property type="match status" value="1"/>
</dbReference>
<dbReference type="Gene3D" id="3.30.70.100">
    <property type="match status" value="5"/>
</dbReference>
<dbReference type="SUPFAM" id="SSF81665">
    <property type="entry name" value="Calcium ATPase, transmembrane domain M"/>
    <property type="match status" value="1"/>
</dbReference>
<comment type="caution">
    <text evidence="21">The sequence shown here is derived from an EMBL/GenBank/DDBJ whole genome shotgun (WGS) entry which is preliminary data.</text>
</comment>
<comment type="subcellular location">
    <subcellularLocation>
        <location evidence="1">Endomembrane system</location>
        <topology evidence="1">Multi-pass membrane protein</topology>
    </subcellularLocation>
    <subcellularLocation>
        <location evidence="18">Membrane</location>
    </subcellularLocation>
</comment>
<dbReference type="Gene3D" id="2.70.150.10">
    <property type="entry name" value="Calcium-transporting ATPase, cytoplasmic transduction domain A"/>
    <property type="match status" value="1"/>
</dbReference>
<keyword evidence="13 18" id="KW-1133">Transmembrane helix</keyword>
<dbReference type="FunFam" id="2.70.150.10:FF:000002">
    <property type="entry name" value="Copper-transporting ATPase 1, putative"/>
    <property type="match status" value="1"/>
</dbReference>
<dbReference type="PRINTS" id="PR00942">
    <property type="entry name" value="CUATPASEI"/>
</dbReference>
<reference evidence="21" key="1">
    <citation type="submission" date="2013-08" db="EMBL/GenBank/DDBJ databases">
        <title>Gene expansion shapes genome architecture in the human pathogen Lichtheimia corymbifera: an evolutionary genomics analysis in the ancient terrestrial Mucorales (Mucoromycotina).</title>
        <authorList>
            <person name="Schwartze V.U."/>
            <person name="Winter S."/>
            <person name="Shelest E."/>
            <person name="Marcet-Houben M."/>
            <person name="Horn F."/>
            <person name="Wehner S."/>
            <person name="Hoffmann K."/>
            <person name="Riege K."/>
            <person name="Sammeth M."/>
            <person name="Nowrousian M."/>
            <person name="Valiante V."/>
            <person name="Linde J."/>
            <person name="Jacobsen I.D."/>
            <person name="Marz M."/>
            <person name="Brakhage A.A."/>
            <person name="Gabaldon T."/>
            <person name="Bocker S."/>
            <person name="Voigt K."/>
        </authorList>
    </citation>
    <scope>NUCLEOTIDE SEQUENCE [LARGE SCALE GENOMIC DNA]</scope>
    <source>
        <strain evidence="21">FSU 9682</strain>
    </source>
</reference>
<dbReference type="InterPro" id="IPR027256">
    <property type="entry name" value="P-typ_ATPase_IB"/>
</dbReference>
<dbReference type="InterPro" id="IPR036163">
    <property type="entry name" value="HMA_dom_sf"/>
</dbReference>
<organism evidence="21 22">
    <name type="scientific">Lichtheimia corymbifera JMRC:FSU:9682</name>
    <dbReference type="NCBI Taxonomy" id="1263082"/>
    <lineage>
        <taxon>Eukaryota</taxon>
        <taxon>Fungi</taxon>
        <taxon>Fungi incertae sedis</taxon>
        <taxon>Mucoromycota</taxon>
        <taxon>Mucoromycotina</taxon>
        <taxon>Mucoromycetes</taxon>
        <taxon>Mucorales</taxon>
        <taxon>Lichtheimiaceae</taxon>
        <taxon>Lichtheimia</taxon>
    </lineage>
</organism>
<feature type="transmembrane region" description="Helical" evidence="18">
    <location>
        <begin position="802"/>
        <end position="825"/>
    </location>
</feature>
<dbReference type="SFLD" id="SFLDS00003">
    <property type="entry name" value="Haloacid_Dehalogenase"/>
    <property type="match status" value="1"/>
</dbReference>
<feature type="transmembrane region" description="Helical" evidence="18">
    <location>
        <begin position="1162"/>
        <end position="1185"/>
    </location>
</feature>
<keyword evidence="14" id="KW-0186">Copper</keyword>
<keyword evidence="15" id="KW-0406">Ion transport</keyword>
<proteinExistence type="inferred from homology"/>
<dbReference type="GO" id="GO:0043682">
    <property type="term" value="F:P-type divalent copper transporter activity"/>
    <property type="evidence" value="ECO:0007669"/>
    <property type="project" value="TreeGrafter"/>
</dbReference>
<dbReference type="InterPro" id="IPR044492">
    <property type="entry name" value="P_typ_ATPase_HD_dom"/>
</dbReference>
<feature type="region of interest" description="Disordered" evidence="19">
    <location>
        <begin position="1"/>
        <end position="41"/>
    </location>
</feature>
<evidence type="ECO:0000256" key="19">
    <source>
        <dbReference type="SAM" id="MobiDB-lite"/>
    </source>
</evidence>
<feature type="transmembrane region" description="Helical" evidence="18">
    <location>
        <begin position="755"/>
        <end position="782"/>
    </location>
</feature>
<dbReference type="InterPro" id="IPR036412">
    <property type="entry name" value="HAD-like_sf"/>
</dbReference>
<dbReference type="InterPro" id="IPR059000">
    <property type="entry name" value="ATPase_P-type_domA"/>
</dbReference>
<dbReference type="NCBIfam" id="TIGR00003">
    <property type="entry name" value="copper ion binding protein"/>
    <property type="match status" value="5"/>
</dbReference>
<feature type="domain" description="HMA" evidence="20">
    <location>
        <begin position="141"/>
        <end position="207"/>
    </location>
</feature>
<evidence type="ECO:0000256" key="8">
    <source>
        <dbReference type="ARBA" id="ARBA00022741"/>
    </source>
</evidence>
<dbReference type="NCBIfam" id="TIGR01494">
    <property type="entry name" value="ATPase_P-type"/>
    <property type="match status" value="1"/>
</dbReference>
<dbReference type="PROSITE" id="PS01047">
    <property type="entry name" value="HMA_1"/>
    <property type="match status" value="5"/>
</dbReference>
<dbReference type="GO" id="GO:0012505">
    <property type="term" value="C:endomembrane system"/>
    <property type="evidence" value="ECO:0007669"/>
    <property type="project" value="UniProtKB-SubCell"/>
</dbReference>
<dbReference type="InterPro" id="IPR018303">
    <property type="entry name" value="ATPase_P-typ_P_site"/>
</dbReference>
<dbReference type="SUPFAM" id="SSF55008">
    <property type="entry name" value="HMA, heavy metal-associated domain"/>
    <property type="match status" value="5"/>
</dbReference>
<evidence type="ECO:0000256" key="2">
    <source>
        <dbReference type="ARBA" id="ARBA00006024"/>
    </source>
</evidence>
<dbReference type="Gene3D" id="3.40.1110.10">
    <property type="entry name" value="Calcium-transporting ATPase, cytoplasmic domain N"/>
    <property type="match status" value="2"/>
</dbReference>
<dbReference type="STRING" id="1263082.A0A068RQS5"/>
<dbReference type="EC" id="7.2.2.8" evidence="3"/>
<name>A0A068RQS5_9FUNG</name>
<comment type="similarity">
    <text evidence="2 18">Belongs to the cation transport ATPase (P-type) (TC 3.A.3) family. Type IB subfamily.</text>
</comment>
<dbReference type="PRINTS" id="PR00119">
    <property type="entry name" value="CATATPASE"/>
</dbReference>
<evidence type="ECO:0000256" key="18">
    <source>
        <dbReference type="RuleBase" id="RU362081"/>
    </source>
</evidence>
<dbReference type="InterPro" id="IPR023214">
    <property type="entry name" value="HAD_sf"/>
</dbReference>
<dbReference type="OrthoDB" id="432719at2759"/>
<dbReference type="InterPro" id="IPR006122">
    <property type="entry name" value="HMA_Cu_ion-bd"/>
</dbReference>
<evidence type="ECO:0000259" key="20">
    <source>
        <dbReference type="PROSITE" id="PS50846"/>
    </source>
</evidence>
<dbReference type="FunFam" id="3.40.50.1000:FF:000144">
    <property type="entry name" value="copper-transporting ATPase 1 isoform X2"/>
    <property type="match status" value="1"/>
</dbReference>
<dbReference type="SFLD" id="SFLDF00027">
    <property type="entry name" value="p-type_atpase"/>
    <property type="match status" value="1"/>
</dbReference>
<dbReference type="SFLD" id="SFLDG00002">
    <property type="entry name" value="C1.7:_P-type_atpase_like"/>
    <property type="match status" value="1"/>
</dbReference>
<dbReference type="GO" id="GO:0005524">
    <property type="term" value="F:ATP binding"/>
    <property type="evidence" value="ECO:0007669"/>
    <property type="project" value="UniProtKB-UniRule"/>
</dbReference>
<dbReference type="Gene3D" id="3.40.50.1000">
    <property type="entry name" value="HAD superfamily/HAD-like"/>
    <property type="match status" value="1"/>
</dbReference>
<dbReference type="CDD" id="cd00371">
    <property type="entry name" value="HMA"/>
    <property type="match status" value="5"/>
</dbReference>
<dbReference type="CDD" id="cd02094">
    <property type="entry name" value="P-type_ATPase_Cu-like"/>
    <property type="match status" value="1"/>
</dbReference>
<dbReference type="Pfam" id="PF00702">
    <property type="entry name" value="Hydrolase"/>
    <property type="match status" value="1"/>
</dbReference>
<keyword evidence="6 18" id="KW-0479">Metal-binding</keyword>
<evidence type="ECO:0000256" key="10">
    <source>
        <dbReference type="ARBA" id="ARBA00022840"/>
    </source>
</evidence>
<dbReference type="PROSITE" id="PS50846">
    <property type="entry name" value="HMA_2"/>
    <property type="match status" value="5"/>
</dbReference>
<dbReference type="GO" id="GO:0140581">
    <property type="term" value="F:P-type monovalent copper transporter activity"/>
    <property type="evidence" value="ECO:0007669"/>
    <property type="project" value="UniProtKB-EC"/>
</dbReference>
<protein>
    <recommendedName>
        <fullName evidence="3">P-type Cu(+) transporter</fullName>
        <ecNumber evidence="3">7.2.2.8</ecNumber>
    </recommendedName>
    <alternativeName>
        <fullName evidence="17">Cu(2+)-ATPase</fullName>
    </alternativeName>
</protein>
<gene>
    <name evidence="21" type="ORF">LCOR_03553.1</name>
</gene>
<feature type="domain" description="HMA" evidence="20">
    <location>
        <begin position="71"/>
        <end position="137"/>
    </location>
</feature>
<evidence type="ECO:0000313" key="21">
    <source>
        <dbReference type="EMBL" id="CDH52020.1"/>
    </source>
</evidence>
<feature type="transmembrane region" description="Helical" evidence="18">
    <location>
        <begin position="565"/>
        <end position="583"/>
    </location>
</feature>
<feature type="compositionally biased region" description="Basic and acidic residues" evidence="19">
    <location>
        <begin position="16"/>
        <end position="35"/>
    </location>
</feature>
<dbReference type="InterPro" id="IPR008250">
    <property type="entry name" value="ATPase_P-typ_transduc_dom_A_sf"/>
</dbReference>
<evidence type="ECO:0000256" key="5">
    <source>
        <dbReference type="ARBA" id="ARBA00022692"/>
    </source>
</evidence>
<keyword evidence="5 18" id="KW-0812">Transmembrane</keyword>
<dbReference type="PANTHER" id="PTHR43520:SF8">
    <property type="entry name" value="P-TYPE CU(+) TRANSPORTER"/>
    <property type="match status" value="1"/>
</dbReference>
<keyword evidence="9" id="KW-0187">Copper transport</keyword>
<keyword evidence="16 18" id="KW-0472">Membrane</keyword>
<dbReference type="GO" id="GO:0016020">
    <property type="term" value="C:membrane"/>
    <property type="evidence" value="ECO:0007669"/>
    <property type="project" value="UniProtKB-SubCell"/>
</dbReference>
<dbReference type="InterPro" id="IPR006121">
    <property type="entry name" value="HMA_dom"/>
</dbReference>
<dbReference type="InterPro" id="IPR001757">
    <property type="entry name" value="P_typ_ATPase"/>
</dbReference>
<feature type="domain" description="HMA" evidence="20">
    <location>
        <begin position="398"/>
        <end position="464"/>
    </location>
</feature>
<keyword evidence="12" id="KW-1278">Translocase</keyword>
<feature type="domain" description="HMA" evidence="20">
    <location>
        <begin position="323"/>
        <end position="390"/>
    </location>
</feature>
<dbReference type="GO" id="GO:0005507">
    <property type="term" value="F:copper ion binding"/>
    <property type="evidence" value="ECO:0007669"/>
    <property type="project" value="InterPro"/>
</dbReference>
<sequence>MSVSLDQIKKSSSMGTKDRDINSNGRDDFEADNPHGRISTDSALPLGVVQVQHWLVKRRRRTTTMTTHDNTTIVLPVKGMTCNSCVRSITNALDLDEGVHKAQVSLENESATIHYDPTIRTREQLVEVIEDCGFEVPDTIVTTVLPVKGMTCQSCVKSITSVLVDLPGAQSVDVSLDDEQATIMHDTTLLSREKIIEAIEDCGFDVPTTIQSDNSNTTTVLPVKGMTCQSCVKSITGVLIGLAGAEYVDVSLDAEQATVIHDASLLSRETIIEAIEDCGFDVPLLNTNNNSNSSKKNEPGVAEIQVATSSSGADGDDKYDSIQTAQLEIHGMTCASCVNSIERAVNSQAGIISIKVSLLAEKATVEYDPSVITDEQKIADMIEVVGFEAKVVQPKSDDTVQLQVFGMTCASCVHSIERGVSKVPGVHSITVNLMTEMAVVRYDHTRLGLRTIVETIEDLGFNALVHDNTRNAQLDSLSKVREIQEWRQACIRSVLFAVPVFFIAMVMPMFPWGNSILDIPLFFDGLYLMDVIQLALTIPVQFGVGKRFLVSAYKSLRHGSPTMDVLVSISTLAAFTFSVISMFRSLCAHSTHRPTVFFDTSTMLIAFISGGRLLENMAKGQSSSALSKLMSLTPSTALMLEVDEHTGNITSEKRIPSELIQQGDLLKIVSGDKIPTDGTVTSGASTVDESMVTGEVDAVSKKEGDTVIGGTVNGPGMFVMKATRVGSDTALSQIVKLVEDAQVSKAPIQGFTDVVAGYFVPAVLLLGLGTLVIWSLLVTFLGIDRMPPMLQSEIENDGDGSWFFVCLKMCISVIIVACPCALGLATPTAVMVGTGVGAENGVLFKGGAVLENGQRVNTIVFDKTGTLTIGKLQVTRAESWNDTQVTSDQLLLLAAIAETQSEHPVGRAVVQKGKDLTGLDLLDNLAAISGFKSETGFGIECDIAIAEDEDDHSAILRSLAMKGGASHRIVIGNQRFLEEFHSMKLSSEQARAIEAEEAQGHTCITVGLDGVAAGYIALADVLKPESRQVVATLHMMGLHTAMVTGDNKLTAQSIAKQVGITEVHAGVSPNGKTQLVQQMQRREMVSSSVFGSKRSKAVVAMVGDGVNDSPALAAADLGIALCSGTDVAIEAADVVLMRSDLSDVVAALVLSRAIFRRIKINLLWACIYNVIGIPLAMGVFMPLGWHLHPMLAGLAMAASSTSVVVSSLLLKWFWRKPTLVSEDQVDFAAPSTTIAIEEPLTPIDSATPIKTSTTSFWSRIWNQLVGNGRFGGYQAVATDTNQDFDLQTLPLHQRL</sequence>
<dbReference type="InterPro" id="IPR017969">
    <property type="entry name" value="Heavy-metal-associated_CS"/>
</dbReference>
<evidence type="ECO:0000256" key="11">
    <source>
        <dbReference type="ARBA" id="ARBA00022842"/>
    </source>
</evidence>
<keyword evidence="8 18" id="KW-0547">Nucleotide-binding</keyword>
<evidence type="ECO:0000313" key="22">
    <source>
        <dbReference type="Proteomes" id="UP000027586"/>
    </source>
</evidence>